<organism evidence="2">
    <name type="scientific">Enterobacter cloacae</name>
    <dbReference type="NCBI Taxonomy" id="550"/>
    <lineage>
        <taxon>Bacteria</taxon>
        <taxon>Pseudomonadati</taxon>
        <taxon>Pseudomonadota</taxon>
        <taxon>Gammaproteobacteria</taxon>
        <taxon>Enterobacterales</taxon>
        <taxon>Enterobacteriaceae</taxon>
        <taxon>Enterobacter</taxon>
        <taxon>Enterobacter cloacae complex</taxon>
    </lineage>
</organism>
<name>A0A0F1EMN6_ENTCL</name>
<dbReference type="Pfam" id="PF05621">
    <property type="entry name" value="TniB"/>
    <property type="match status" value="1"/>
</dbReference>
<reference evidence="2" key="1">
    <citation type="journal article" date="2015" name="Antimicrob. Agents Chemother.">
        <title>Characterization of multiple NDM-1-producing Enterobacteriaceae isolates from the same patient.</title>
        <authorList>
            <person name="Tijet N."/>
            <person name="Richardson D."/>
            <person name="MacMullin G."/>
            <person name="Patel S.N."/>
            <person name="Melano R.G."/>
        </authorList>
    </citation>
    <scope>NUCLEOTIDE SEQUENCE</scope>
    <source>
        <strain evidence="2">GN574</strain>
        <plasmid evidence="2">pNDM-Ec1GN574</plasmid>
    </source>
</reference>
<protein>
    <submittedName>
        <fullName evidence="2">TniB NTP-binding protein</fullName>
    </submittedName>
</protein>
<feature type="domain" description="AAA+ ATPase" evidence="1">
    <location>
        <begin position="59"/>
        <end position="207"/>
    </location>
</feature>
<dbReference type="Gene3D" id="3.40.50.300">
    <property type="entry name" value="P-loop containing nucleotide triphosphate hydrolases"/>
    <property type="match status" value="1"/>
</dbReference>
<dbReference type="PANTHER" id="PTHR35894:SF1">
    <property type="entry name" value="PHOSPHORIBULOKINASE _ URIDINE KINASE FAMILY"/>
    <property type="match status" value="1"/>
</dbReference>
<dbReference type="InterPro" id="IPR027417">
    <property type="entry name" value="P-loop_NTPase"/>
</dbReference>
<sequence>MILISQDRRLTKAAREALEADNTAQRLNLIRQKVFIRYAAADAITERLQEALEDYPTEGDSHILIWGPSGIGKSQIVKRFAKLQNLPDDPRASKANVPVLVVSMGPTGSARGLLVRILGQLNAPYGKSASTDTLYPDVLRLLRTSGVKILVIDELHHIEKGNRKQREEALATIKLLGNDLGITIVGCGTIAALRTLRWDPQIERRFEPHRLEVWGHNEQTYGLLNSLETCLPLRHASGLSDDKIATWIINESEGTTREIAYLVRRAALMAIRSEKERIDLPLLRSLNHVRPSVRRQREDVLLRAASLPPL</sequence>
<dbReference type="PANTHER" id="PTHR35894">
    <property type="entry name" value="GENERAL SECRETION PATHWAY PROTEIN A-RELATED"/>
    <property type="match status" value="1"/>
</dbReference>
<dbReference type="GeneID" id="72419649"/>
<accession>A0A0P8KX22</accession>
<dbReference type="SMART" id="SM00382">
    <property type="entry name" value="AAA"/>
    <property type="match status" value="1"/>
</dbReference>
<keyword evidence="2" id="KW-0614">Plasmid</keyword>
<accession>A0A0F1EMN6</accession>
<dbReference type="EMBL" id="KJ812998">
    <property type="protein sequence ID" value="AIM48554.1"/>
    <property type="molecule type" value="Genomic_DNA"/>
</dbReference>
<dbReference type="SUPFAM" id="SSF52540">
    <property type="entry name" value="P-loop containing nucleoside triphosphate hydrolases"/>
    <property type="match status" value="1"/>
</dbReference>
<dbReference type="InterPro" id="IPR003593">
    <property type="entry name" value="AAA+_ATPase"/>
</dbReference>
<dbReference type="InterPro" id="IPR008868">
    <property type="entry name" value="TniB"/>
</dbReference>
<dbReference type="InterPro" id="IPR052026">
    <property type="entry name" value="ExeA_AAA_ATPase_DNA-bind"/>
</dbReference>
<evidence type="ECO:0000313" key="2">
    <source>
        <dbReference type="EMBL" id="AIM48554.1"/>
    </source>
</evidence>
<dbReference type="AlphaFoldDB" id="A0A0F1EMN6"/>
<proteinExistence type="predicted"/>
<dbReference type="CDD" id="cd00009">
    <property type="entry name" value="AAA"/>
    <property type="match status" value="1"/>
</dbReference>
<dbReference type="RefSeq" id="WP_015460531.1">
    <property type="nucleotide sequence ID" value="NZ_CM008911.1"/>
</dbReference>
<evidence type="ECO:0000259" key="1">
    <source>
        <dbReference type="SMART" id="SM00382"/>
    </source>
</evidence>
<geneLocation type="plasmid" evidence="2">
    <name>pNDM-Ec1GN574</name>
</geneLocation>